<dbReference type="EMBL" id="JBHSDJ010000029">
    <property type="protein sequence ID" value="MFC4247164.1"/>
    <property type="molecule type" value="Genomic_DNA"/>
</dbReference>
<dbReference type="Proteomes" id="UP001595821">
    <property type="component" value="Unassembled WGS sequence"/>
</dbReference>
<name>A0ABD5NZK8_9EURY</name>
<feature type="compositionally biased region" description="Basic and acidic residues" evidence="1">
    <location>
        <begin position="54"/>
        <end position="72"/>
    </location>
</feature>
<sequence length="154" mass="17279">MSGEDESERETEATDERQRGFRLTVGLWPLSNLLDSLIEVNVSSTSDEALGRTTADETVRNPRRERIENRRESTSGEYLIDTRLADDEFVVVADLPGASEDDLSAGIDPRTSELVITEDDVVIGRVGVPRWSSEATRVVFHNGVLEVRFRRTRS</sequence>
<protein>
    <submittedName>
        <fullName evidence="2">Gas vesicle protein GvpH</fullName>
    </submittedName>
</protein>
<evidence type="ECO:0000313" key="2">
    <source>
        <dbReference type="EMBL" id="MFC4247164.1"/>
    </source>
</evidence>
<proteinExistence type="predicted"/>
<organism evidence="2 3">
    <name type="scientific">Natribaculum luteum</name>
    <dbReference type="NCBI Taxonomy" id="1586232"/>
    <lineage>
        <taxon>Archaea</taxon>
        <taxon>Methanobacteriati</taxon>
        <taxon>Methanobacteriota</taxon>
        <taxon>Stenosarchaea group</taxon>
        <taxon>Halobacteria</taxon>
        <taxon>Halobacteriales</taxon>
        <taxon>Natrialbaceae</taxon>
        <taxon>Natribaculum</taxon>
    </lineage>
</organism>
<dbReference type="SUPFAM" id="SSF49764">
    <property type="entry name" value="HSP20-like chaperones"/>
    <property type="match status" value="1"/>
</dbReference>
<gene>
    <name evidence="2" type="primary">gvpH</name>
    <name evidence="2" type="ORF">ACFOZ7_09150</name>
</gene>
<dbReference type="RefSeq" id="WP_246974444.1">
    <property type="nucleotide sequence ID" value="NZ_CP095397.1"/>
</dbReference>
<dbReference type="AlphaFoldDB" id="A0ABD5NZK8"/>
<comment type="caution">
    <text evidence="2">The sequence shown here is derived from an EMBL/GenBank/DDBJ whole genome shotgun (WGS) entry which is preliminary data.</text>
</comment>
<accession>A0ABD5NZK8</accession>
<dbReference type="InterPro" id="IPR008978">
    <property type="entry name" value="HSP20-like_chaperone"/>
</dbReference>
<feature type="region of interest" description="Disordered" evidence="1">
    <location>
        <begin position="47"/>
        <end position="72"/>
    </location>
</feature>
<reference evidence="2 3" key="1">
    <citation type="journal article" date="2014" name="Int. J. Syst. Evol. Microbiol.">
        <title>Complete genome sequence of Corynebacterium casei LMG S-19264T (=DSM 44701T), isolated from a smear-ripened cheese.</title>
        <authorList>
            <consortium name="US DOE Joint Genome Institute (JGI-PGF)"/>
            <person name="Walter F."/>
            <person name="Albersmeier A."/>
            <person name="Kalinowski J."/>
            <person name="Ruckert C."/>
        </authorList>
    </citation>
    <scope>NUCLEOTIDE SEQUENCE [LARGE SCALE GENOMIC DNA]</scope>
    <source>
        <strain evidence="2 3">IBRC-M 10912</strain>
    </source>
</reference>
<evidence type="ECO:0000313" key="3">
    <source>
        <dbReference type="Proteomes" id="UP001595821"/>
    </source>
</evidence>
<dbReference type="InterPro" id="IPR008633">
    <property type="entry name" value="GvpH"/>
</dbReference>
<dbReference type="CDD" id="cd06464">
    <property type="entry name" value="ACD_sHsps-like"/>
    <property type="match status" value="1"/>
</dbReference>
<dbReference type="GeneID" id="71853804"/>
<evidence type="ECO:0000256" key="1">
    <source>
        <dbReference type="SAM" id="MobiDB-lite"/>
    </source>
</evidence>
<dbReference type="Pfam" id="PF05455">
    <property type="entry name" value="GvpH"/>
    <property type="match status" value="1"/>
</dbReference>